<dbReference type="Proteomes" id="UP000325315">
    <property type="component" value="Unassembled WGS sequence"/>
</dbReference>
<reference evidence="3" key="1">
    <citation type="journal article" date="2019" name="Plant Biotechnol. J.">
        <title>Genome sequencing of the Australian wild diploid species Gossypium australe highlights disease resistance and delayed gland morphogenesis.</title>
        <authorList>
            <person name="Cai Y."/>
            <person name="Cai X."/>
            <person name="Wang Q."/>
            <person name="Wang P."/>
            <person name="Zhang Y."/>
            <person name="Cai C."/>
            <person name="Xu Y."/>
            <person name="Wang K."/>
            <person name="Zhou Z."/>
            <person name="Wang C."/>
            <person name="Geng S."/>
            <person name="Li B."/>
            <person name="Dong Q."/>
            <person name="Hou Y."/>
            <person name="Wang H."/>
            <person name="Ai P."/>
            <person name="Liu Z."/>
            <person name="Yi F."/>
            <person name="Sun M."/>
            <person name="An G."/>
            <person name="Cheng J."/>
            <person name="Zhang Y."/>
            <person name="Shi Q."/>
            <person name="Xie Y."/>
            <person name="Shi X."/>
            <person name="Chang Y."/>
            <person name="Huang F."/>
            <person name="Chen Y."/>
            <person name="Hong S."/>
            <person name="Mi L."/>
            <person name="Sun Q."/>
            <person name="Zhang L."/>
            <person name="Zhou B."/>
            <person name="Peng R."/>
            <person name="Zhang X."/>
            <person name="Liu F."/>
        </authorList>
    </citation>
    <scope>NUCLEOTIDE SEQUENCE [LARGE SCALE GENOMIC DNA]</scope>
    <source>
        <strain evidence="3">cv. PA1801</strain>
    </source>
</reference>
<accession>A0A5B6WVC3</accession>
<dbReference type="EMBL" id="SMMG02000002">
    <property type="protein sequence ID" value="KAA3484822.1"/>
    <property type="molecule type" value="Genomic_DNA"/>
</dbReference>
<evidence type="ECO:0000313" key="3">
    <source>
        <dbReference type="Proteomes" id="UP000325315"/>
    </source>
</evidence>
<evidence type="ECO:0000313" key="2">
    <source>
        <dbReference type="EMBL" id="KAA3484822.1"/>
    </source>
</evidence>
<feature type="region of interest" description="Disordered" evidence="1">
    <location>
        <begin position="1"/>
        <end position="26"/>
    </location>
</feature>
<evidence type="ECO:0000256" key="1">
    <source>
        <dbReference type="SAM" id="MobiDB-lite"/>
    </source>
</evidence>
<organism evidence="2 3">
    <name type="scientific">Gossypium australe</name>
    <dbReference type="NCBI Taxonomy" id="47621"/>
    <lineage>
        <taxon>Eukaryota</taxon>
        <taxon>Viridiplantae</taxon>
        <taxon>Streptophyta</taxon>
        <taxon>Embryophyta</taxon>
        <taxon>Tracheophyta</taxon>
        <taxon>Spermatophyta</taxon>
        <taxon>Magnoliopsida</taxon>
        <taxon>eudicotyledons</taxon>
        <taxon>Gunneridae</taxon>
        <taxon>Pentapetalae</taxon>
        <taxon>rosids</taxon>
        <taxon>malvids</taxon>
        <taxon>Malvales</taxon>
        <taxon>Malvaceae</taxon>
        <taxon>Malvoideae</taxon>
        <taxon>Gossypium</taxon>
    </lineage>
</organism>
<feature type="compositionally biased region" description="Polar residues" evidence="1">
    <location>
        <begin position="15"/>
        <end position="25"/>
    </location>
</feature>
<proteinExistence type="predicted"/>
<protein>
    <submittedName>
        <fullName evidence="2">Uncharacterized protein</fullName>
    </submittedName>
</protein>
<gene>
    <name evidence="2" type="ORF">EPI10_006880</name>
</gene>
<comment type="caution">
    <text evidence="2">The sequence shown here is derived from an EMBL/GenBank/DDBJ whole genome shotgun (WGS) entry which is preliminary data.</text>
</comment>
<keyword evidence="3" id="KW-1185">Reference proteome</keyword>
<dbReference type="AlphaFoldDB" id="A0A5B6WVC3"/>
<name>A0A5B6WVC3_9ROSI</name>
<dbReference type="OrthoDB" id="1725611at2759"/>
<sequence length="102" mass="11155">MGQVATELHNRPQGALSSDTKNPRNFGTEHCKVVALRSGKILKPKEVIIEDEPIKNEKRGAIQKVLGCSKATSHQHPVGGGFRANAQPCEVYEGYSIQEDKT</sequence>